<feature type="signal peptide" evidence="3">
    <location>
        <begin position="1"/>
        <end position="36"/>
    </location>
</feature>
<keyword evidence="2" id="KW-1133">Transmembrane helix</keyword>
<evidence type="ECO:0000259" key="4">
    <source>
        <dbReference type="Pfam" id="PF04213"/>
    </source>
</evidence>
<comment type="caution">
    <text evidence="5">The sequence shown here is derived from an EMBL/GenBank/DDBJ whole genome shotgun (WGS) entry which is preliminary data.</text>
</comment>
<accession>A0ABN1G2N1</accession>
<evidence type="ECO:0000256" key="3">
    <source>
        <dbReference type="SAM" id="SignalP"/>
    </source>
</evidence>
<keyword evidence="3" id="KW-0732">Signal</keyword>
<feature type="compositionally biased region" description="Pro residues" evidence="1">
    <location>
        <begin position="237"/>
        <end position="249"/>
    </location>
</feature>
<evidence type="ECO:0000313" key="6">
    <source>
        <dbReference type="Proteomes" id="UP001500668"/>
    </source>
</evidence>
<dbReference type="RefSeq" id="WP_344074661.1">
    <property type="nucleotide sequence ID" value="NZ_BAAACA010000019.1"/>
</dbReference>
<dbReference type="InterPro" id="IPR007331">
    <property type="entry name" value="Htaa"/>
</dbReference>
<feature type="transmembrane region" description="Helical" evidence="2">
    <location>
        <begin position="496"/>
        <end position="514"/>
    </location>
</feature>
<feature type="domain" description="Htaa" evidence="4">
    <location>
        <begin position="261"/>
        <end position="416"/>
    </location>
</feature>
<feature type="chain" id="PRO_5045313662" evidence="3">
    <location>
        <begin position="37"/>
        <end position="523"/>
    </location>
</feature>
<dbReference type="EMBL" id="BAAACA010000019">
    <property type="protein sequence ID" value="GAA0602919.1"/>
    <property type="molecule type" value="Genomic_DNA"/>
</dbReference>
<dbReference type="Proteomes" id="UP001500668">
    <property type="component" value="Unassembled WGS sequence"/>
</dbReference>
<evidence type="ECO:0000256" key="1">
    <source>
        <dbReference type="SAM" id="MobiDB-lite"/>
    </source>
</evidence>
<gene>
    <name evidence="5" type="ORF">GCM10010394_35630</name>
</gene>
<proteinExistence type="predicted"/>
<feature type="compositionally biased region" description="Basic and acidic residues" evidence="1">
    <location>
        <begin position="212"/>
        <end position="236"/>
    </location>
</feature>
<dbReference type="Pfam" id="PF04213">
    <property type="entry name" value="HtaA"/>
    <property type="match status" value="2"/>
</dbReference>
<protein>
    <submittedName>
        <fullName evidence="5">HtaA domain-containing protein</fullName>
    </submittedName>
</protein>
<feature type="region of interest" description="Disordered" evidence="1">
    <location>
        <begin position="192"/>
        <end position="256"/>
    </location>
</feature>
<evidence type="ECO:0000256" key="2">
    <source>
        <dbReference type="SAM" id="Phobius"/>
    </source>
</evidence>
<keyword evidence="2" id="KW-0812">Transmembrane</keyword>
<organism evidence="5 6">
    <name type="scientific">Streptomyces crystallinus</name>
    <dbReference type="NCBI Taxonomy" id="68191"/>
    <lineage>
        <taxon>Bacteria</taxon>
        <taxon>Bacillati</taxon>
        <taxon>Actinomycetota</taxon>
        <taxon>Actinomycetes</taxon>
        <taxon>Kitasatosporales</taxon>
        <taxon>Streptomycetaceae</taxon>
        <taxon>Streptomyces</taxon>
    </lineage>
</organism>
<name>A0ABN1G2N1_9ACTN</name>
<keyword evidence="2" id="KW-0472">Membrane</keyword>
<evidence type="ECO:0000313" key="5">
    <source>
        <dbReference type="EMBL" id="GAA0602919.1"/>
    </source>
</evidence>
<sequence>MSVTSRPIRPSARAAAIAVVCGATAATALSAAPVLAAPGAGAARKIELKGATLDWGFKDSFRRYVGADGIAVADGARQAPGNGVFTFTDGTGTYDMSTHATATAFKGSVRFSAHGGVLDIKLSDLKVTTTTTNGVLTADVTTKEGGKDRTADDVPLADLDVSGVKPSQGAAMVLKDIPATLTEQGAAAFNGNYKKGEKLDPATLTFPMSDATKPDPTKPDPTKPDPAKPDPAKPDPAKPTPAKPRPTTPAPTTAPAEVVKAKLSWGLKESWRTYIASGGSTTVSEGATAAKSAFGFPLDKAELKTDARKVNASFRGKVRFTYAAHGGLDIAFGAVRIEASGTKGSLYVDVSTPQGVKRNVEFASLDLSRADFTPRKDVVRLSAVPAAFTADGAAVFARPGEQSQYRAGEAIDPVTVALGLSEGADLEGGGTAVTGGSTAGGSAGGTGAATTGGGGAGGNVGGATVGGATVGGVTVGGPAVGGSLAATGSSAPTGPLLGAAGAIAVTGAAAVYAARRRSAPGRA</sequence>
<feature type="domain" description="Htaa" evidence="4">
    <location>
        <begin position="51"/>
        <end position="205"/>
    </location>
</feature>
<keyword evidence="6" id="KW-1185">Reference proteome</keyword>
<reference evidence="6" key="1">
    <citation type="journal article" date="2019" name="Int. J. Syst. Evol. Microbiol.">
        <title>The Global Catalogue of Microorganisms (GCM) 10K type strain sequencing project: providing services to taxonomists for standard genome sequencing and annotation.</title>
        <authorList>
            <consortium name="The Broad Institute Genomics Platform"/>
            <consortium name="The Broad Institute Genome Sequencing Center for Infectious Disease"/>
            <person name="Wu L."/>
            <person name="Ma J."/>
        </authorList>
    </citation>
    <scope>NUCLEOTIDE SEQUENCE [LARGE SCALE GENOMIC DNA]</scope>
    <source>
        <strain evidence="6">JCM 5067</strain>
    </source>
</reference>